<evidence type="ECO:0000256" key="5">
    <source>
        <dbReference type="ARBA" id="ARBA00023015"/>
    </source>
</evidence>
<dbReference type="InterPro" id="IPR013860">
    <property type="entry name" value="AreA_GATA"/>
</dbReference>
<feature type="region of interest" description="Disordered" evidence="9">
    <location>
        <begin position="100"/>
        <end position="183"/>
    </location>
</feature>
<dbReference type="CDD" id="cd00202">
    <property type="entry name" value="ZnF_GATA"/>
    <property type="match status" value="1"/>
</dbReference>
<evidence type="ECO:0000256" key="3">
    <source>
        <dbReference type="ARBA" id="ARBA00022771"/>
    </source>
</evidence>
<dbReference type="PANTHER" id="PTHR10071">
    <property type="entry name" value="TRANSCRIPTION FACTOR GATA FAMILY MEMBER"/>
    <property type="match status" value="1"/>
</dbReference>
<dbReference type="PROSITE" id="PS00344">
    <property type="entry name" value="GATA_ZN_FINGER_1"/>
    <property type="match status" value="1"/>
</dbReference>
<protein>
    <recommendedName>
        <fullName evidence="10">GATA-type domain-containing protein</fullName>
    </recommendedName>
</protein>
<evidence type="ECO:0000256" key="1">
    <source>
        <dbReference type="ARBA" id="ARBA00004123"/>
    </source>
</evidence>
<dbReference type="GO" id="GO:0005634">
    <property type="term" value="C:nucleus"/>
    <property type="evidence" value="ECO:0007669"/>
    <property type="project" value="UniProtKB-SubCell"/>
</dbReference>
<gene>
    <name evidence="11" type="ORF">BG006_009223</name>
</gene>
<keyword evidence="6" id="KW-0804">Transcription</keyword>
<dbReference type="AlphaFoldDB" id="A0A9P5VJ27"/>
<evidence type="ECO:0000256" key="7">
    <source>
        <dbReference type="ARBA" id="ARBA00023242"/>
    </source>
</evidence>
<dbReference type="Proteomes" id="UP000696485">
    <property type="component" value="Unassembled WGS sequence"/>
</dbReference>
<comment type="caution">
    <text evidence="11">The sequence shown here is derived from an EMBL/GenBank/DDBJ whole genome shotgun (WGS) entry which is preliminary data.</text>
</comment>
<feature type="region of interest" description="Disordered" evidence="9">
    <location>
        <begin position="45"/>
        <end position="66"/>
    </location>
</feature>
<evidence type="ECO:0000256" key="2">
    <source>
        <dbReference type="ARBA" id="ARBA00022723"/>
    </source>
</evidence>
<comment type="subcellular location">
    <subcellularLocation>
        <location evidence="1">Nucleus</location>
    </subcellularLocation>
</comment>
<dbReference type="GO" id="GO:0000981">
    <property type="term" value="F:DNA-binding transcription factor activity, RNA polymerase II-specific"/>
    <property type="evidence" value="ECO:0007669"/>
    <property type="project" value="TreeGrafter"/>
</dbReference>
<evidence type="ECO:0000313" key="12">
    <source>
        <dbReference type="Proteomes" id="UP000696485"/>
    </source>
</evidence>
<dbReference type="PANTHER" id="PTHR10071:SF281">
    <property type="entry name" value="BOX A-BINDING FACTOR-RELATED"/>
    <property type="match status" value="1"/>
</dbReference>
<dbReference type="GO" id="GO:0045944">
    <property type="term" value="P:positive regulation of transcription by RNA polymerase II"/>
    <property type="evidence" value="ECO:0007669"/>
    <property type="project" value="TreeGrafter"/>
</dbReference>
<feature type="region of interest" description="Disordered" evidence="9">
    <location>
        <begin position="1"/>
        <end position="33"/>
    </location>
</feature>
<feature type="region of interest" description="Disordered" evidence="9">
    <location>
        <begin position="416"/>
        <end position="471"/>
    </location>
</feature>
<dbReference type="InterPro" id="IPR000679">
    <property type="entry name" value="Znf_GATA"/>
</dbReference>
<dbReference type="EMBL" id="JAAAUY010000660">
    <property type="protein sequence ID" value="KAF9327489.1"/>
    <property type="molecule type" value="Genomic_DNA"/>
</dbReference>
<keyword evidence="3 8" id="KW-0863">Zinc-finger</keyword>
<keyword evidence="4" id="KW-0862">Zinc</keyword>
<keyword evidence="7" id="KW-0539">Nucleus</keyword>
<feature type="compositionally biased region" description="Acidic residues" evidence="9">
    <location>
        <begin position="416"/>
        <end position="430"/>
    </location>
</feature>
<dbReference type="PROSITE" id="PS50114">
    <property type="entry name" value="GATA_ZN_FINGER_2"/>
    <property type="match status" value="1"/>
</dbReference>
<dbReference type="GO" id="GO:0000122">
    <property type="term" value="P:negative regulation of transcription by RNA polymerase II"/>
    <property type="evidence" value="ECO:0007669"/>
    <property type="project" value="TreeGrafter"/>
</dbReference>
<proteinExistence type="predicted"/>
<dbReference type="Gene3D" id="3.30.50.10">
    <property type="entry name" value="Erythroid Transcription Factor GATA-1, subunit A"/>
    <property type="match status" value="1"/>
</dbReference>
<feature type="region of interest" description="Disordered" evidence="9">
    <location>
        <begin position="516"/>
        <end position="601"/>
    </location>
</feature>
<evidence type="ECO:0000313" key="11">
    <source>
        <dbReference type="EMBL" id="KAF9327489.1"/>
    </source>
</evidence>
<evidence type="ECO:0000256" key="9">
    <source>
        <dbReference type="SAM" id="MobiDB-lite"/>
    </source>
</evidence>
<keyword evidence="2" id="KW-0479">Metal-binding</keyword>
<feature type="domain" description="GATA-type" evidence="10">
    <location>
        <begin position="472"/>
        <end position="525"/>
    </location>
</feature>
<sequence>MKTVSQKDLPTDPLNQHHHHPHHHPHHHHHQHPLALAHNILDNFPTSLLQPSPAAPSRNHGFKMGFDGEGSTFTRLPDYLLSPAIQPPKSRLLEILDQRFNDPRENPKGACAISDSESEDECESRDESQHDEDETDKEEGESIASEGHDEDEIDEDHLQPQRQGHSPTKKHRHTATNKGDLFHEKDPLQAQVWTLFTTAKCSLPNGHGRRLENLTWRLKGMSLNKKEDKTSKKGEEDTQKAVEDGMEVEAETVYGSSICRDDAQDVLDATPSVSEATLSIDSISSDAPQSLLEQEHQQQWLDLQLQQATPSLDIFLDTSNPPTIPLPTHKQDQPHPLLFPDDFSWIDSAMDPETLRVLSHFEMPEGATWTAEAQKQLQMYLQSSTTPSNQILSSYPPTIAPCQAHAYDDIFNSNEDEDEHENENEDDGNDTDSTVTELDPHLDANRMQDFDNDSDVEERSKSKRNSAPVVVVQPPMHCNNCKTQQTSLWRRGVDGQTLCNACALFYKLHGRSRPRNLKSNVIKTRNRASMAHPSKKKSARSQPSGSGPAIGTFPATSVPSTKIGDIPSSETPDKSAQASSTCAEGIAPGREQLGSTSEDDVEQAKLISEMKSLLEVASSLATKPNLSEPTLPPTTTTSSLMPPMSTPTIVPSSHCEFSSSPATPTTSSSLGQLPMVPPTSQPLFQGDYSAIESNPNYYSLLMDPISAPFHHQTMGYFRPPTSQPQLQQQQFLNLSPSDSAWSMSSETAFMCQPGTISYVPVLVPVPVPVPTPPPCNKINTSTNIHTTGPGGPFDPLHQHQQQQQAMFLLDQRQQEQGQQGQQFYQQMPWGYHRM</sequence>
<feature type="compositionally biased region" description="Acidic residues" evidence="9">
    <location>
        <begin position="116"/>
        <end position="141"/>
    </location>
</feature>
<evidence type="ECO:0000256" key="6">
    <source>
        <dbReference type="ARBA" id="ARBA00023163"/>
    </source>
</evidence>
<evidence type="ECO:0000256" key="8">
    <source>
        <dbReference type="PROSITE-ProRule" id="PRU00094"/>
    </source>
</evidence>
<dbReference type="GO" id="GO:0008270">
    <property type="term" value="F:zinc ion binding"/>
    <property type="evidence" value="ECO:0007669"/>
    <property type="project" value="UniProtKB-KW"/>
</dbReference>
<evidence type="ECO:0000259" key="10">
    <source>
        <dbReference type="PROSITE" id="PS50114"/>
    </source>
</evidence>
<feature type="region of interest" description="Disordered" evidence="9">
    <location>
        <begin position="621"/>
        <end position="679"/>
    </location>
</feature>
<dbReference type="Pfam" id="PF00320">
    <property type="entry name" value="GATA"/>
    <property type="match status" value="1"/>
</dbReference>
<dbReference type="SMART" id="SM00401">
    <property type="entry name" value="ZnF_GATA"/>
    <property type="match status" value="1"/>
</dbReference>
<organism evidence="11 12">
    <name type="scientific">Podila minutissima</name>
    <dbReference type="NCBI Taxonomy" id="64525"/>
    <lineage>
        <taxon>Eukaryota</taxon>
        <taxon>Fungi</taxon>
        <taxon>Fungi incertae sedis</taxon>
        <taxon>Mucoromycota</taxon>
        <taxon>Mortierellomycotina</taxon>
        <taxon>Mortierellomycetes</taxon>
        <taxon>Mortierellales</taxon>
        <taxon>Mortierellaceae</taxon>
        <taxon>Podila</taxon>
    </lineage>
</organism>
<keyword evidence="5" id="KW-0805">Transcription regulation</keyword>
<feature type="compositionally biased region" description="Basic and acidic residues" evidence="9">
    <location>
        <begin position="438"/>
        <end position="449"/>
    </location>
</feature>
<accession>A0A9P5VJ27</accession>
<dbReference type="InterPro" id="IPR013088">
    <property type="entry name" value="Znf_NHR/GATA"/>
</dbReference>
<feature type="compositionally biased region" description="Polar residues" evidence="9">
    <location>
        <begin position="568"/>
        <end position="582"/>
    </location>
</feature>
<dbReference type="GO" id="GO:0000978">
    <property type="term" value="F:RNA polymerase II cis-regulatory region sequence-specific DNA binding"/>
    <property type="evidence" value="ECO:0007669"/>
    <property type="project" value="TreeGrafter"/>
</dbReference>
<reference evidence="11" key="1">
    <citation type="journal article" date="2020" name="Fungal Divers.">
        <title>Resolving the Mortierellaceae phylogeny through synthesis of multi-gene phylogenetics and phylogenomics.</title>
        <authorList>
            <person name="Vandepol N."/>
            <person name="Liber J."/>
            <person name="Desiro A."/>
            <person name="Na H."/>
            <person name="Kennedy M."/>
            <person name="Barry K."/>
            <person name="Grigoriev I.V."/>
            <person name="Miller A.N."/>
            <person name="O'Donnell K."/>
            <person name="Stajich J.E."/>
            <person name="Bonito G."/>
        </authorList>
    </citation>
    <scope>NUCLEOTIDE SEQUENCE</scope>
    <source>
        <strain evidence="11">NVP1</strain>
    </source>
</reference>
<keyword evidence="12" id="KW-1185">Reference proteome</keyword>
<dbReference type="Pfam" id="PF08550">
    <property type="entry name" value="GATA_AreA"/>
    <property type="match status" value="1"/>
</dbReference>
<dbReference type="SUPFAM" id="SSF57716">
    <property type="entry name" value="Glucocorticoid receptor-like (DNA-binding domain)"/>
    <property type="match status" value="1"/>
</dbReference>
<feature type="compositionally biased region" description="Basic residues" evidence="9">
    <location>
        <begin position="16"/>
        <end position="32"/>
    </location>
</feature>
<feature type="compositionally biased region" description="Low complexity" evidence="9">
    <location>
        <begin position="633"/>
        <end position="648"/>
    </location>
</feature>
<dbReference type="InterPro" id="IPR039355">
    <property type="entry name" value="Transcription_factor_GATA"/>
</dbReference>
<name>A0A9P5VJ27_9FUNG</name>
<evidence type="ECO:0000256" key="4">
    <source>
        <dbReference type="ARBA" id="ARBA00022833"/>
    </source>
</evidence>
<feature type="compositionally biased region" description="Low complexity" evidence="9">
    <location>
        <begin position="658"/>
        <end position="669"/>
    </location>
</feature>
<dbReference type="PRINTS" id="PR00619">
    <property type="entry name" value="GATAZNFINGER"/>
</dbReference>